<name>A0A2W5U1U2_9BACT</name>
<protein>
    <submittedName>
        <fullName evidence="1">Uncharacterized protein</fullName>
    </submittedName>
</protein>
<evidence type="ECO:0000313" key="1">
    <source>
        <dbReference type="EMBL" id="PZR17515.1"/>
    </source>
</evidence>
<reference evidence="1 2" key="1">
    <citation type="submission" date="2017-08" db="EMBL/GenBank/DDBJ databases">
        <title>Infants hospitalized years apart are colonized by the same room-sourced microbial strains.</title>
        <authorList>
            <person name="Brooks B."/>
            <person name="Olm M.R."/>
            <person name="Firek B.A."/>
            <person name="Baker R."/>
            <person name="Thomas B.C."/>
            <person name="Morowitz M.J."/>
            <person name="Banfield J.F."/>
        </authorList>
    </citation>
    <scope>NUCLEOTIDE SEQUENCE [LARGE SCALE GENOMIC DNA]</scope>
    <source>
        <strain evidence="1">S2_003_000_R2_14</strain>
    </source>
</reference>
<dbReference type="AlphaFoldDB" id="A0A2W5U1U2"/>
<dbReference type="EMBL" id="QFQP01000002">
    <property type="protein sequence ID" value="PZR17515.1"/>
    <property type="molecule type" value="Genomic_DNA"/>
</dbReference>
<sequence length="99" mass="10223">MSSAGVSANHPAVLPICADAAPRLNAALRLLGFPAGNIIVCVPLSAGAELLPGHVKDTCHTCNVDVHRHAASLEVPESFAGCIDCLQRGINTAKQTREA</sequence>
<organism evidence="1 2">
    <name type="scientific">Archangium gephyra</name>
    <dbReference type="NCBI Taxonomy" id="48"/>
    <lineage>
        <taxon>Bacteria</taxon>
        <taxon>Pseudomonadati</taxon>
        <taxon>Myxococcota</taxon>
        <taxon>Myxococcia</taxon>
        <taxon>Myxococcales</taxon>
        <taxon>Cystobacterineae</taxon>
        <taxon>Archangiaceae</taxon>
        <taxon>Archangium</taxon>
    </lineage>
</organism>
<comment type="caution">
    <text evidence="1">The sequence shown here is derived from an EMBL/GenBank/DDBJ whole genome shotgun (WGS) entry which is preliminary data.</text>
</comment>
<dbReference type="Proteomes" id="UP000249061">
    <property type="component" value="Unassembled WGS sequence"/>
</dbReference>
<proteinExistence type="predicted"/>
<gene>
    <name evidence="1" type="ORF">DI536_04165</name>
</gene>
<accession>A0A2W5U1U2</accession>
<evidence type="ECO:0000313" key="2">
    <source>
        <dbReference type="Proteomes" id="UP000249061"/>
    </source>
</evidence>